<dbReference type="Proteomes" id="UP000249390">
    <property type="component" value="Unassembled WGS sequence"/>
</dbReference>
<accession>A0A328D2U7</accession>
<evidence type="ECO:0000313" key="2">
    <source>
        <dbReference type="Proteomes" id="UP000249390"/>
    </source>
</evidence>
<comment type="caution">
    <text evidence="1">The sequence shown here is derived from an EMBL/GenBank/DDBJ whole genome shotgun (WGS) entry which is preliminary data.</text>
</comment>
<name>A0A328D2U7_9ASTE</name>
<keyword evidence="2" id="KW-1185">Reference proteome</keyword>
<gene>
    <name evidence="1" type="ORF">DM860_002687</name>
</gene>
<protein>
    <submittedName>
        <fullName evidence="1">Uncharacterized protein</fullName>
    </submittedName>
</protein>
<proteinExistence type="predicted"/>
<sequence length="139" mass="16214">MIGTTMTSLMTSPCNSGRNWKTTTLRRRTKLVFPFPNDIVHLHKSMNVCPQTSCSFMFGLMKDPTFFFSIKSYIILAFCPKKCLCYSRYTHLLHTSFVGFYWALFDEKSLVFYSFETWSYEFASTIQEVGKNTLYHASL</sequence>
<organism evidence="1 2">
    <name type="scientific">Cuscuta australis</name>
    <dbReference type="NCBI Taxonomy" id="267555"/>
    <lineage>
        <taxon>Eukaryota</taxon>
        <taxon>Viridiplantae</taxon>
        <taxon>Streptophyta</taxon>
        <taxon>Embryophyta</taxon>
        <taxon>Tracheophyta</taxon>
        <taxon>Spermatophyta</taxon>
        <taxon>Magnoliopsida</taxon>
        <taxon>eudicotyledons</taxon>
        <taxon>Gunneridae</taxon>
        <taxon>Pentapetalae</taxon>
        <taxon>asterids</taxon>
        <taxon>lamiids</taxon>
        <taxon>Solanales</taxon>
        <taxon>Convolvulaceae</taxon>
        <taxon>Cuscuteae</taxon>
        <taxon>Cuscuta</taxon>
        <taxon>Cuscuta subgen. Grammica</taxon>
        <taxon>Cuscuta sect. Cleistogrammica</taxon>
    </lineage>
</organism>
<dbReference type="EMBL" id="NQVE01000209">
    <property type="protein sequence ID" value="RAL38709.1"/>
    <property type="molecule type" value="Genomic_DNA"/>
</dbReference>
<reference evidence="1 2" key="1">
    <citation type="submission" date="2018-06" db="EMBL/GenBank/DDBJ databases">
        <title>The Genome of Cuscuta australis (Dodder) Provides Insight into the Evolution of Plant Parasitism.</title>
        <authorList>
            <person name="Liu H."/>
        </authorList>
    </citation>
    <scope>NUCLEOTIDE SEQUENCE [LARGE SCALE GENOMIC DNA]</scope>
    <source>
        <strain evidence="2">cv. Yunnan</strain>
        <tissue evidence="1">Vines</tissue>
    </source>
</reference>
<evidence type="ECO:0000313" key="1">
    <source>
        <dbReference type="EMBL" id="RAL38709.1"/>
    </source>
</evidence>
<dbReference type="AlphaFoldDB" id="A0A328D2U7"/>